<dbReference type="Gramene" id="PGSC0003DMT400085320">
    <property type="protein sequence ID" value="PGSC0003DMT400085320"/>
    <property type="gene ID" value="PGSC0003DMG400034891"/>
</dbReference>
<sequence length="418" mass="46548">MYRLKTEGLRTIIEEKRLSIDGVIDKYPEIMSCLKSHKFQIFTKPRGPYIPNWVWEFYAAYEAFIPQGKKPAAKFKSIDHVVVRGKKVQYDFDAINVVLECTTRIEDDCQYKIRTKVLEDLKRWLAPLILDCTPRWLEVGSAIEKKDLNVAARYWFGFISSMIMLSQNKSILRHAKTACLGCIIDGMRLNLGMIIASEMLMRAKQCQTSLSFPVLITELCRQPRVPRDMKKDVQVIPTSSTDIQRIETEYLKDQAAPVDTSPVVDPQTLPAEGLLPTPAPRPSGTSSVVPSDIPGPSAAPLPLRPRSTADAVSRPPLTQVALLWMRQLAHFADGRAIRLKASIPSMIQTVLADVVTHLSATIDALVARIVVCEHGQGPTKEVTALKAAIAALNRDVDQLKSTDKSMIFGTVKIPRCAS</sequence>
<dbReference type="HOGENOM" id="CLU_029307_12_0_1"/>
<dbReference type="Pfam" id="PF20167">
    <property type="entry name" value="Transposase_32"/>
    <property type="match status" value="1"/>
</dbReference>
<reference evidence="3" key="2">
    <citation type="submission" date="2015-06" db="UniProtKB">
        <authorList>
            <consortium name="EnsemblPlants"/>
        </authorList>
    </citation>
    <scope>IDENTIFICATION</scope>
    <source>
        <strain evidence="3">DM1-3 516 R44</strain>
    </source>
</reference>
<name>M1D989_SOLTU</name>
<dbReference type="AlphaFoldDB" id="M1D989"/>
<dbReference type="PANTHER" id="PTHR33180">
    <property type="entry name" value="PHOTOSYSTEM II CP43 REACTION CENTER PROTEIN"/>
    <property type="match status" value="1"/>
</dbReference>
<evidence type="ECO:0000256" key="1">
    <source>
        <dbReference type="SAM" id="MobiDB-lite"/>
    </source>
</evidence>
<protein>
    <submittedName>
        <fullName evidence="3">Polyprotein protein</fullName>
    </submittedName>
</protein>
<dbReference type="OMA" id="LECTTRI"/>
<reference evidence="4" key="1">
    <citation type="journal article" date="2011" name="Nature">
        <title>Genome sequence and analysis of the tuber crop potato.</title>
        <authorList>
            <consortium name="The Potato Genome Sequencing Consortium"/>
        </authorList>
    </citation>
    <scope>NUCLEOTIDE SEQUENCE [LARGE SCALE GENOMIC DNA]</scope>
    <source>
        <strain evidence="4">cv. DM1-3 516 R44</strain>
    </source>
</reference>
<organism evidence="3 4">
    <name type="scientific">Solanum tuberosum</name>
    <name type="common">Potato</name>
    <dbReference type="NCBI Taxonomy" id="4113"/>
    <lineage>
        <taxon>Eukaryota</taxon>
        <taxon>Viridiplantae</taxon>
        <taxon>Streptophyta</taxon>
        <taxon>Embryophyta</taxon>
        <taxon>Tracheophyta</taxon>
        <taxon>Spermatophyta</taxon>
        <taxon>Magnoliopsida</taxon>
        <taxon>eudicotyledons</taxon>
        <taxon>Gunneridae</taxon>
        <taxon>Pentapetalae</taxon>
        <taxon>asterids</taxon>
        <taxon>lamiids</taxon>
        <taxon>Solanales</taxon>
        <taxon>Solanaceae</taxon>
        <taxon>Solanoideae</taxon>
        <taxon>Solaneae</taxon>
        <taxon>Solanum</taxon>
    </lineage>
</organism>
<dbReference type="Proteomes" id="UP000011115">
    <property type="component" value="Unassembled WGS sequence"/>
</dbReference>
<dbReference type="InterPro" id="IPR046796">
    <property type="entry name" value="Transposase_32_dom"/>
</dbReference>
<dbReference type="EnsemblPlants" id="PGSC0003DMT400085320">
    <property type="protein sequence ID" value="PGSC0003DMT400085320"/>
    <property type="gene ID" value="PGSC0003DMG400034891"/>
</dbReference>
<proteinExistence type="predicted"/>
<evidence type="ECO:0000313" key="4">
    <source>
        <dbReference type="Proteomes" id="UP000011115"/>
    </source>
</evidence>
<keyword evidence="4" id="KW-1185">Reference proteome</keyword>
<dbReference type="InParanoid" id="M1D989"/>
<dbReference type="GO" id="GO:0009523">
    <property type="term" value="C:photosystem II"/>
    <property type="evidence" value="ECO:0000318"/>
    <property type="project" value="GO_Central"/>
</dbReference>
<evidence type="ECO:0000259" key="2">
    <source>
        <dbReference type="Pfam" id="PF20167"/>
    </source>
</evidence>
<dbReference type="PANTHER" id="PTHR33180:SF31">
    <property type="entry name" value="POLYPROTEIN PROTEIN"/>
    <property type="match status" value="1"/>
</dbReference>
<feature type="region of interest" description="Disordered" evidence="1">
    <location>
        <begin position="257"/>
        <end position="312"/>
    </location>
</feature>
<dbReference type="GO" id="GO:0009579">
    <property type="term" value="C:thylakoid"/>
    <property type="evidence" value="ECO:0000318"/>
    <property type="project" value="GO_Central"/>
</dbReference>
<feature type="domain" description="Putative plant transposon protein" evidence="2">
    <location>
        <begin position="36"/>
        <end position="226"/>
    </location>
</feature>
<dbReference type="PaxDb" id="4113-PGSC0003DMT400085320"/>
<evidence type="ECO:0000313" key="3">
    <source>
        <dbReference type="EnsemblPlants" id="PGSC0003DMT400085320"/>
    </source>
</evidence>
<accession>M1D989</accession>